<organism evidence="1">
    <name type="scientific">bioreactor metagenome</name>
    <dbReference type="NCBI Taxonomy" id="1076179"/>
    <lineage>
        <taxon>unclassified sequences</taxon>
        <taxon>metagenomes</taxon>
        <taxon>ecological metagenomes</taxon>
    </lineage>
</organism>
<reference evidence="1" key="1">
    <citation type="submission" date="2019-08" db="EMBL/GenBank/DDBJ databases">
        <authorList>
            <person name="Kucharzyk K."/>
            <person name="Murdoch R.W."/>
            <person name="Higgins S."/>
            <person name="Loffler F."/>
        </authorList>
    </citation>
    <scope>NUCLEOTIDE SEQUENCE</scope>
</reference>
<sequence length="67" mass="7863">MNKYYNLLGLHINKVEEFFKNQNINYTIKAIKGRKDQETLTVPRVIKISEVDNGVEILITYFTDSLK</sequence>
<evidence type="ECO:0000313" key="1">
    <source>
        <dbReference type="EMBL" id="MPM75814.1"/>
    </source>
</evidence>
<protein>
    <recommendedName>
        <fullName evidence="2">PASTA domain-containing protein</fullName>
    </recommendedName>
</protein>
<dbReference type="EMBL" id="VSSQ01026883">
    <property type="protein sequence ID" value="MPM75814.1"/>
    <property type="molecule type" value="Genomic_DNA"/>
</dbReference>
<dbReference type="AlphaFoldDB" id="A0A645CFU6"/>
<evidence type="ECO:0008006" key="2">
    <source>
        <dbReference type="Google" id="ProtNLM"/>
    </source>
</evidence>
<comment type="caution">
    <text evidence="1">The sequence shown here is derived from an EMBL/GenBank/DDBJ whole genome shotgun (WGS) entry which is preliminary data.</text>
</comment>
<gene>
    <name evidence="1" type="ORF">SDC9_122808</name>
</gene>
<accession>A0A645CFU6</accession>
<proteinExistence type="predicted"/>
<name>A0A645CFU6_9ZZZZ</name>